<accession>A0A1Z1MUH0</accession>
<keyword evidence="1" id="KW-0472">Membrane</keyword>
<sequence length="34" mass="4463">MLNYNNFVCITIIYIFNYFFIYLFYYYFFLLLSY</sequence>
<dbReference type="RefSeq" id="YP_009399643.1">
    <property type="nucleotide sequence ID" value="NC_035298.1"/>
</dbReference>
<reference evidence="2" key="1">
    <citation type="journal article" date="2017" name="J. Phycol.">
        <title>Analysis of chloroplast genomes and a supermatrix inform reclassification of the Rhodomelaceae (Rhodophyta).</title>
        <authorList>
            <person name="Diaz-Tapia P."/>
            <person name="Maggs C.A."/>
            <person name="West J.A."/>
            <person name="Verbruggen H."/>
        </authorList>
    </citation>
    <scope>NUCLEOTIDE SEQUENCE</scope>
    <source>
        <strain evidence="2">PD1820</strain>
    </source>
</reference>
<name>A0A1Z1MUH0_DIGSM</name>
<geneLocation type="chloroplast" evidence="2"/>
<keyword evidence="2" id="KW-0150">Chloroplast</keyword>
<dbReference type="EMBL" id="MF101465">
    <property type="protein sequence ID" value="ARW69462.1"/>
    <property type="molecule type" value="Genomic_DNA"/>
</dbReference>
<organism evidence="2">
    <name type="scientific">Digenea simplex</name>
    <name type="common">Marine red alga</name>
    <name type="synonym">Conferva simplex</name>
    <dbReference type="NCBI Taxonomy" id="945030"/>
    <lineage>
        <taxon>Eukaryota</taxon>
        <taxon>Rhodophyta</taxon>
        <taxon>Florideophyceae</taxon>
        <taxon>Rhodymeniophycidae</taxon>
        <taxon>Ceramiales</taxon>
        <taxon>Rhodomelaceae</taxon>
        <taxon>Polysiphonioideae</taxon>
        <taxon>Digenea</taxon>
    </lineage>
</organism>
<keyword evidence="2" id="KW-0934">Plastid</keyword>
<feature type="transmembrane region" description="Helical" evidence="1">
    <location>
        <begin position="7"/>
        <end position="28"/>
    </location>
</feature>
<proteinExistence type="predicted"/>
<dbReference type="GeneID" id="33362139"/>
<gene>
    <name evidence="2" type="primary">orf34</name>
</gene>
<evidence type="ECO:0000256" key="1">
    <source>
        <dbReference type="SAM" id="Phobius"/>
    </source>
</evidence>
<protein>
    <submittedName>
        <fullName evidence="2">Uncharacterized protein</fullName>
    </submittedName>
</protein>
<evidence type="ECO:0000313" key="2">
    <source>
        <dbReference type="EMBL" id="ARW69462.1"/>
    </source>
</evidence>
<dbReference type="AlphaFoldDB" id="A0A1Z1MUH0"/>
<keyword evidence="1" id="KW-0812">Transmembrane</keyword>
<keyword evidence="1" id="KW-1133">Transmembrane helix</keyword>